<comment type="caution">
    <text evidence="2">The sequence shown here is derived from an EMBL/GenBank/DDBJ whole genome shotgun (WGS) entry which is preliminary data.</text>
</comment>
<dbReference type="STRING" id="1765722.AT728_11725"/>
<reference evidence="2 3" key="1">
    <citation type="submission" date="2015-12" db="EMBL/GenBank/DDBJ databases">
        <title>Draft genome sequence of Streptomyces silvensis ATCC 53525, a producer of novel hormone antagonists.</title>
        <authorList>
            <person name="Johnston C.W."/>
            <person name="Li Y."/>
            <person name="Magarvey N.A."/>
        </authorList>
    </citation>
    <scope>NUCLEOTIDE SEQUENCE [LARGE SCALE GENOMIC DNA]</scope>
    <source>
        <strain evidence="2 3">ATCC 53525</strain>
    </source>
</reference>
<dbReference type="EMBL" id="LOCL01000038">
    <property type="protein sequence ID" value="KUF16460.1"/>
    <property type="molecule type" value="Genomic_DNA"/>
</dbReference>
<sequence>MALSVRPAYGDRLVAGTCEARTRLPSYWWTTPPADDDRRMPVRFRPRVVARTGPGYASAGRAGRQQEPLRRPEPDASAAALAETATAAVGFRHAVASGVVGTHRPGSPHRGAADRAGGHGHDAQDREMCPHRAPLFPLVRRVHVVAAPEYICSVQLKKRTQNERTPAQWSVMTQ</sequence>
<proteinExistence type="predicted"/>
<evidence type="ECO:0000313" key="2">
    <source>
        <dbReference type="EMBL" id="KUF16460.1"/>
    </source>
</evidence>
<evidence type="ECO:0000313" key="3">
    <source>
        <dbReference type="Proteomes" id="UP000054804"/>
    </source>
</evidence>
<feature type="region of interest" description="Disordered" evidence="1">
    <location>
        <begin position="99"/>
        <end position="127"/>
    </location>
</feature>
<evidence type="ECO:0000256" key="1">
    <source>
        <dbReference type="SAM" id="MobiDB-lite"/>
    </source>
</evidence>
<name>A0A0W7X0X1_9ACTN</name>
<organism evidence="2 3">
    <name type="scientific">Streptomyces silvensis</name>
    <dbReference type="NCBI Taxonomy" id="1765722"/>
    <lineage>
        <taxon>Bacteria</taxon>
        <taxon>Bacillati</taxon>
        <taxon>Actinomycetota</taxon>
        <taxon>Actinomycetes</taxon>
        <taxon>Kitasatosporales</taxon>
        <taxon>Streptomycetaceae</taxon>
        <taxon>Streptomyces</taxon>
    </lineage>
</organism>
<dbReference type="Proteomes" id="UP000054804">
    <property type="component" value="Unassembled WGS sequence"/>
</dbReference>
<keyword evidence="3" id="KW-1185">Reference proteome</keyword>
<accession>A0A0W7X0X1</accession>
<gene>
    <name evidence="2" type="ORF">AT728_11725</name>
</gene>
<feature type="compositionally biased region" description="Basic and acidic residues" evidence="1">
    <location>
        <begin position="111"/>
        <end position="127"/>
    </location>
</feature>
<dbReference type="AlphaFoldDB" id="A0A0W7X0X1"/>
<protein>
    <submittedName>
        <fullName evidence="2">Uncharacterized protein</fullName>
    </submittedName>
</protein>
<feature type="region of interest" description="Disordered" evidence="1">
    <location>
        <begin position="51"/>
        <end position="79"/>
    </location>
</feature>